<evidence type="ECO:0000256" key="14">
    <source>
        <dbReference type="PROSITE-ProRule" id="PRU01360"/>
    </source>
</evidence>
<keyword evidence="8" id="KW-0408">Iron</keyword>
<evidence type="ECO:0000256" key="11">
    <source>
        <dbReference type="ARBA" id="ARBA00023136"/>
    </source>
</evidence>
<dbReference type="InterPro" id="IPR036942">
    <property type="entry name" value="Beta-barrel_TonB_sf"/>
</dbReference>
<evidence type="ECO:0000256" key="12">
    <source>
        <dbReference type="ARBA" id="ARBA00023170"/>
    </source>
</evidence>
<evidence type="ECO:0000256" key="13">
    <source>
        <dbReference type="ARBA" id="ARBA00023237"/>
    </source>
</evidence>
<dbReference type="PROSITE" id="PS52016">
    <property type="entry name" value="TONB_DEPENDENT_REC_3"/>
    <property type="match status" value="1"/>
</dbReference>
<dbReference type="PANTHER" id="PTHR32552">
    <property type="entry name" value="FERRICHROME IRON RECEPTOR-RELATED"/>
    <property type="match status" value="1"/>
</dbReference>
<organism evidence="19 20">
    <name type="scientific">Herbaspirillum lusitanum</name>
    <dbReference type="NCBI Taxonomy" id="213312"/>
    <lineage>
        <taxon>Bacteria</taxon>
        <taxon>Pseudomonadati</taxon>
        <taxon>Pseudomonadota</taxon>
        <taxon>Betaproteobacteria</taxon>
        <taxon>Burkholderiales</taxon>
        <taxon>Oxalobacteraceae</taxon>
        <taxon>Herbaspirillum</taxon>
    </lineage>
</organism>
<dbReference type="InterPro" id="IPR037066">
    <property type="entry name" value="Plug_dom_sf"/>
</dbReference>
<dbReference type="SUPFAM" id="SSF56935">
    <property type="entry name" value="Porins"/>
    <property type="match status" value="1"/>
</dbReference>
<keyword evidence="13 14" id="KW-0998">Cell outer membrane</keyword>
<feature type="domain" description="TonB-dependent receptor-like beta-barrel" evidence="17">
    <location>
        <begin position="247"/>
        <end position="691"/>
    </location>
</feature>
<keyword evidence="12 19" id="KW-0675">Receptor</keyword>
<gene>
    <name evidence="19" type="ORF">PQR62_19500</name>
</gene>
<evidence type="ECO:0000256" key="8">
    <source>
        <dbReference type="ARBA" id="ARBA00023004"/>
    </source>
</evidence>
<evidence type="ECO:0000256" key="7">
    <source>
        <dbReference type="ARBA" id="ARBA00022729"/>
    </source>
</evidence>
<dbReference type="Pfam" id="PF07715">
    <property type="entry name" value="Plug"/>
    <property type="match status" value="1"/>
</dbReference>
<evidence type="ECO:0000256" key="9">
    <source>
        <dbReference type="ARBA" id="ARBA00023065"/>
    </source>
</evidence>
<keyword evidence="5" id="KW-0410">Iron transport</keyword>
<keyword evidence="4 14" id="KW-1134">Transmembrane beta strand</keyword>
<evidence type="ECO:0000256" key="15">
    <source>
        <dbReference type="RuleBase" id="RU003357"/>
    </source>
</evidence>
<reference evidence="19 20" key="1">
    <citation type="journal article" date="2024" name="Chem. Sci.">
        <title>Discovery of megapolipeptins by genome mining of a Burkholderiales bacteria collection.</title>
        <authorList>
            <person name="Paulo B.S."/>
            <person name="Recchia M.J.J."/>
            <person name="Lee S."/>
            <person name="Fergusson C.H."/>
            <person name="Romanowski S.B."/>
            <person name="Hernandez A."/>
            <person name="Krull N."/>
            <person name="Liu D.Y."/>
            <person name="Cavanagh H."/>
            <person name="Bos A."/>
            <person name="Gray C.A."/>
            <person name="Murphy B.T."/>
            <person name="Linington R.G."/>
            <person name="Eustaquio A.S."/>
        </authorList>
    </citation>
    <scope>NUCLEOTIDE SEQUENCE [LARGE SCALE GENOMIC DNA]</scope>
    <source>
        <strain evidence="19 20">RL21-008-BIB-A</strain>
    </source>
</reference>
<dbReference type="EMBL" id="JAQQFM010000008">
    <property type="protein sequence ID" value="MFL9926470.1"/>
    <property type="molecule type" value="Genomic_DNA"/>
</dbReference>
<dbReference type="NCBIfam" id="TIGR01783">
    <property type="entry name" value="TonB-siderophor"/>
    <property type="match status" value="1"/>
</dbReference>
<evidence type="ECO:0000259" key="18">
    <source>
        <dbReference type="Pfam" id="PF07715"/>
    </source>
</evidence>
<evidence type="ECO:0000256" key="10">
    <source>
        <dbReference type="ARBA" id="ARBA00023077"/>
    </source>
</evidence>
<comment type="caution">
    <text evidence="19">The sequence shown here is derived from an EMBL/GenBank/DDBJ whole genome shotgun (WGS) entry which is preliminary data.</text>
</comment>
<dbReference type="Pfam" id="PF00593">
    <property type="entry name" value="TonB_dep_Rec_b-barrel"/>
    <property type="match status" value="1"/>
</dbReference>
<dbReference type="CDD" id="cd01347">
    <property type="entry name" value="ligand_gated_channel"/>
    <property type="match status" value="1"/>
</dbReference>
<dbReference type="Gene3D" id="2.40.170.20">
    <property type="entry name" value="TonB-dependent receptor, beta-barrel domain"/>
    <property type="match status" value="1"/>
</dbReference>
<evidence type="ECO:0000313" key="19">
    <source>
        <dbReference type="EMBL" id="MFL9926470.1"/>
    </source>
</evidence>
<comment type="subcellular location">
    <subcellularLocation>
        <location evidence="1 14">Cell outer membrane</location>
        <topology evidence="1 14">Multi-pass membrane protein</topology>
    </subcellularLocation>
</comment>
<dbReference type="PANTHER" id="PTHR32552:SF68">
    <property type="entry name" value="FERRICHROME OUTER MEMBRANE TRANSPORTER_PHAGE RECEPTOR"/>
    <property type="match status" value="1"/>
</dbReference>
<keyword evidence="11 14" id="KW-0472">Membrane</keyword>
<feature type="signal peptide" evidence="16">
    <location>
        <begin position="1"/>
        <end position="23"/>
    </location>
</feature>
<keyword evidence="3 14" id="KW-0813">Transport</keyword>
<protein>
    <submittedName>
        <fullName evidence="19">TonB-dependent siderophore receptor</fullName>
    </submittedName>
</protein>
<evidence type="ECO:0000256" key="3">
    <source>
        <dbReference type="ARBA" id="ARBA00022448"/>
    </source>
</evidence>
<evidence type="ECO:0000313" key="20">
    <source>
        <dbReference type="Proteomes" id="UP001629246"/>
    </source>
</evidence>
<feature type="domain" description="TonB-dependent receptor plug" evidence="18">
    <location>
        <begin position="70"/>
        <end position="174"/>
    </location>
</feature>
<evidence type="ECO:0000256" key="2">
    <source>
        <dbReference type="ARBA" id="ARBA00009810"/>
    </source>
</evidence>
<proteinExistence type="inferred from homology"/>
<name>A0ABW9ADI5_9BURK</name>
<evidence type="ECO:0000259" key="17">
    <source>
        <dbReference type="Pfam" id="PF00593"/>
    </source>
</evidence>
<evidence type="ECO:0000256" key="6">
    <source>
        <dbReference type="ARBA" id="ARBA00022692"/>
    </source>
</evidence>
<keyword evidence="7 16" id="KW-0732">Signal</keyword>
<evidence type="ECO:0000256" key="1">
    <source>
        <dbReference type="ARBA" id="ARBA00004571"/>
    </source>
</evidence>
<dbReference type="Proteomes" id="UP001629246">
    <property type="component" value="Unassembled WGS sequence"/>
</dbReference>
<dbReference type="RefSeq" id="WP_408159668.1">
    <property type="nucleotide sequence ID" value="NZ_JAQQFM010000008.1"/>
</dbReference>
<dbReference type="InterPro" id="IPR010105">
    <property type="entry name" value="TonB_sidphr_rcpt"/>
</dbReference>
<keyword evidence="6 14" id="KW-0812">Transmembrane</keyword>
<dbReference type="Gene3D" id="2.170.130.10">
    <property type="entry name" value="TonB-dependent receptor, plug domain"/>
    <property type="match status" value="1"/>
</dbReference>
<keyword evidence="20" id="KW-1185">Reference proteome</keyword>
<dbReference type="InterPro" id="IPR012910">
    <property type="entry name" value="Plug_dom"/>
</dbReference>
<feature type="chain" id="PRO_5045381292" evidence="16">
    <location>
        <begin position="24"/>
        <end position="720"/>
    </location>
</feature>
<comment type="similarity">
    <text evidence="2 14 15">Belongs to the TonB-dependent receptor family.</text>
</comment>
<dbReference type="InterPro" id="IPR000531">
    <property type="entry name" value="Beta-barrel_TonB"/>
</dbReference>
<accession>A0ABW9ADI5</accession>
<sequence>MQPRLLSWSIRCMLLAMAGNVHAQQAQQGAEQLPTVTVNAAQEGETARGPVNSYVAKRSATATKTDAALTETPSSISVVTREQMEAQQVRTLADAFGFSPGVYAPSTPFATTDSWIVLRGFPIANGGSVYRDGLLNSSNANYSRYSPEPYGLERAEVLRGPASVLYGQNQPGGVMNVVSKAPTLTPLHELAVETGSFNRKQVQGDFGGALDESGEWSYRLTGLFRKSDTQIDDTVDNRTFFAPAITWRPSARTELTLRAEYQRTEGLSNNSLPVYGVAAANPNGQIARNRVLGLSRDNDEVYEATSFGYQFSHQLDEVWTFRQNLRYSSFNGNRSNLRVRAFTNAQLNTVSLNNWVLHTDAETLVMDNQAQAKFSTGAIAHTVLGGLDFHHTAANLSGYTGLANPLTLNLYNPVYTPQAAVVDNYNRRTTDNQLGLYLQDQLKLGGWTWLLGVRHDRSRQSVENRLAAAANATTSASASANTANSGLVYSFANGLSPYVSYSESFLPVSGSTASGSPLKPETARQYEAGIKYEPKNFNALITLAAFDLRRRNVTTTDLANPTFSVQTGEVRARGIELEGKTSLSGGLNLSASYTFTDTRILSANDATFGKQLQRAPRNMASLWLDYTMQQGALAGLSTALGVRYVGPTFADSANTLTVPGFTLLDLALRYDLGRAWSSLHNIELALKLNNITDKVYATCGDLACDYGTRRNALAKLTYRW</sequence>
<keyword evidence="9" id="KW-0406">Ion transport</keyword>
<evidence type="ECO:0000256" key="5">
    <source>
        <dbReference type="ARBA" id="ARBA00022496"/>
    </source>
</evidence>
<evidence type="ECO:0000256" key="16">
    <source>
        <dbReference type="SAM" id="SignalP"/>
    </source>
</evidence>
<dbReference type="InterPro" id="IPR039426">
    <property type="entry name" value="TonB-dep_rcpt-like"/>
</dbReference>
<evidence type="ECO:0000256" key="4">
    <source>
        <dbReference type="ARBA" id="ARBA00022452"/>
    </source>
</evidence>
<keyword evidence="10 15" id="KW-0798">TonB box</keyword>